<dbReference type="Proteomes" id="UP000789342">
    <property type="component" value="Unassembled WGS sequence"/>
</dbReference>
<dbReference type="OrthoDB" id="2404727at2759"/>
<reference evidence="3" key="1">
    <citation type="submission" date="2021-06" db="EMBL/GenBank/DDBJ databases">
        <authorList>
            <person name="Kallberg Y."/>
            <person name="Tangrot J."/>
            <person name="Rosling A."/>
        </authorList>
    </citation>
    <scope>NUCLEOTIDE SEQUENCE</scope>
    <source>
        <strain evidence="3">CL551</strain>
    </source>
</reference>
<organism evidence="3 4">
    <name type="scientific">Acaulospora morrowiae</name>
    <dbReference type="NCBI Taxonomy" id="94023"/>
    <lineage>
        <taxon>Eukaryota</taxon>
        <taxon>Fungi</taxon>
        <taxon>Fungi incertae sedis</taxon>
        <taxon>Mucoromycota</taxon>
        <taxon>Glomeromycotina</taxon>
        <taxon>Glomeromycetes</taxon>
        <taxon>Diversisporales</taxon>
        <taxon>Acaulosporaceae</taxon>
        <taxon>Acaulospora</taxon>
    </lineage>
</organism>
<dbReference type="EMBL" id="CAJVPV010001117">
    <property type="protein sequence ID" value="CAG8486899.1"/>
    <property type="molecule type" value="Genomic_DNA"/>
</dbReference>
<protein>
    <submittedName>
        <fullName evidence="3">8012_t:CDS:1</fullName>
    </submittedName>
</protein>
<evidence type="ECO:0000256" key="1">
    <source>
        <dbReference type="SAM" id="SignalP"/>
    </source>
</evidence>
<dbReference type="CDD" id="cd08544">
    <property type="entry name" value="Reeler"/>
    <property type="match status" value="1"/>
</dbReference>
<evidence type="ECO:0000259" key="2">
    <source>
        <dbReference type="Pfam" id="PF02014"/>
    </source>
</evidence>
<feature type="chain" id="PRO_5040321708" evidence="1">
    <location>
        <begin position="25"/>
        <end position="191"/>
    </location>
</feature>
<evidence type="ECO:0000313" key="4">
    <source>
        <dbReference type="Proteomes" id="UP000789342"/>
    </source>
</evidence>
<feature type="signal peptide" evidence="1">
    <location>
        <begin position="1"/>
        <end position="24"/>
    </location>
</feature>
<keyword evidence="1" id="KW-0732">Signal</keyword>
<name>A0A9N8WIM1_9GLOM</name>
<sequence length="191" mass="20137">MHIFARIVVFALLLSITIPYLVLSYPNGAGTCDVTAMSSQGHGAPLTSGAGGFSLTLVNSTTASGSYSITVKGPKSVKGLLLYTQDSKGTRTGNFVVPSKFQSKSCSGTGTNSLTHKDSSQKSLPLSFTWSPESGSATNITARAIVVVSYSDWYQLSDLTFDPSSGFMELALKRQQVKARTFAKTVGGFGQ</sequence>
<dbReference type="InterPro" id="IPR002861">
    <property type="entry name" value="Reeler_dom"/>
</dbReference>
<dbReference type="AlphaFoldDB" id="A0A9N8WIM1"/>
<comment type="caution">
    <text evidence="3">The sequence shown here is derived from an EMBL/GenBank/DDBJ whole genome shotgun (WGS) entry which is preliminary data.</text>
</comment>
<keyword evidence="4" id="KW-1185">Reference proteome</keyword>
<dbReference type="Pfam" id="PF02014">
    <property type="entry name" value="Reeler"/>
    <property type="match status" value="1"/>
</dbReference>
<dbReference type="Gene3D" id="2.60.40.4060">
    <property type="entry name" value="Reeler domain"/>
    <property type="match status" value="1"/>
</dbReference>
<proteinExistence type="predicted"/>
<gene>
    <name evidence="3" type="ORF">AMORRO_LOCUS2588</name>
</gene>
<accession>A0A9N8WIM1</accession>
<evidence type="ECO:0000313" key="3">
    <source>
        <dbReference type="EMBL" id="CAG8486899.1"/>
    </source>
</evidence>
<feature type="domain" description="Reelin" evidence="2">
    <location>
        <begin position="45"/>
        <end position="154"/>
    </location>
</feature>
<dbReference type="InterPro" id="IPR042307">
    <property type="entry name" value="Reeler_sf"/>
</dbReference>